<accession>A0A2N0I2X4</accession>
<organism evidence="2 3">
    <name type="scientific">Novosphingobium kunmingense</name>
    <dbReference type="NCBI Taxonomy" id="1211806"/>
    <lineage>
        <taxon>Bacteria</taxon>
        <taxon>Pseudomonadati</taxon>
        <taxon>Pseudomonadota</taxon>
        <taxon>Alphaproteobacteria</taxon>
        <taxon>Sphingomonadales</taxon>
        <taxon>Sphingomonadaceae</taxon>
        <taxon>Novosphingobium</taxon>
    </lineage>
</organism>
<protein>
    <submittedName>
        <fullName evidence="2">TadE-like protein</fullName>
    </submittedName>
</protein>
<evidence type="ECO:0000313" key="2">
    <source>
        <dbReference type="EMBL" id="PKB25500.1"/>
    </source>
</evidence>
<dbReference type="OrthoDB" id="7409794at2"/>
<comment type="caution">
    <text evidence="2">The sequence shown here is derived from an EMBL/GenBank/DDBJ whole genome shotgun (WGS) entry which is preliminary data.</text>
</comment>
<evidence type="ECO:0000313" key="3">
    <source>
        <dbReference type="Proteomes" id="UP000232587"/>
    </source>
</evidence>
<evidence type="ECO:0000259" key="1">
    <source>
        <dbReference type="Pfam" id="PF07811"/>
    </source>
</evidence>
<proteinExistence type="predicted"/>
<dbReference type="InterPro" id="IPR012495">
    <property type="entry name" value="TadE-like_dom"/>
</dbReference>
<dbReference type="AlphaFoldDB" id="A0A2N0I2X4"/>
<feature type="domain" description="TadE-like" evidence="1">
    <location>
        <begin position="14"/>
        <end position="54"/>
    </location>
</feature>
<name>A0A2N0I2X4_9SPHN</name>
<sequence>MISLLARLLRDNAGTAVVETALVTPALLLMSLGTYQVSQVVARQHELQSGADQAMSIALAGWSDNTTQIDAMRAVIKRSTGVSDDKITIERIFRCNEDPDYVTDKATCPADAIIATFLKLKLNDTYNPTWTKMGVGKPINLGVTRMVQVS</sequence>
<keyword evidence="3" id="KW-1185">Reference proteome</keyword>
<dbReference type="EMBL" id="PHUF01000002">
    <property type="protein sequence ID" value="PKB25500.1"/>
    <property type="molecule type" value="Genomic_DNA"/>
</dbReference>
<dbReference type="Proteomes" id="UP000232587">
    <property type="component" value="Unassembled WGS sequence"/>
</dbReference>
<dbReference type="Pfam" id="PF07811">
    <property type="entry name" value="TadE"/>
    <property type="match status" value="1"/>
</dbReference>
<gene>
    <name evidence="2" type="ORF">B0I00_0701</name>
</gene>
<reference evidence="2 3" key="1">
    <citation type="submission" date="2017-11" db="EMBL/GenBank/DDBJ databases">
        <title>Genomic Encyclopedia of Type Strains, Phase III (KMG-III): the genomes of soil and plant-associated and newly described type strains.</title>
        <authorList>
            <person name="Whitman W."/>
        </authorList>
    </citation>
    <scope>NUCLEOTIDE SEQUENCE [LARGE SCALE GENOMIC DNA]</scope>
    <source>
        <strain evidence="2 3">CGMCC 1.12274</strain>
    </source>
</reference>
<dbReference type="RefSeq" id="WP_100865935.1">
    <property type="nucleotide sequence ID" value="NZ_PHUF01000002.1"/>
</dbReference>